<protein>
    <submittedName>
        <fullName evidence="1">Uncharacterized protein</fullName>
    </submittedName>
</protein>
<dbReference type="OrthoDB" id="10004593at2"/>
<keyword evidence="2" id="KW-1185">Reference proteome</keyword>
<sequence length="78" mass="8503">MSAPKFTATHTRVGVNMGDHAQDVTNGIDVTPDTTLGDLAAMLHETRYVAYDTPMETVARDGDYITIRIAQPIPDEVL</sequence>
<comment type="caution">
    <text evidence="1">The sequence shown here is derived from an EMBL/GenBank/DDBJ whole genome shotgun (WGS) entry which is preliminary data.</text>
</comment>
<dbReference type="RefSeq" id="WP_130414528.1">
    <property type="nucleotide sequence ID" value="NZ_SGWX01000001.1"/>
</dbReference>
<gene>
    <name evidence="1" type="ORF">EV386_1968</name>
</gene>
<evidence type="ECO:0000313" key="2">
    <source>
        <dbReference type="Proteomes" id="UP000293852"/>
    </source>
</evidence>
<evidence type="ECO:0000313" key="1">
    <source>
        <dbReference type="EMBL" id="RZS61658.1"/>
    </source>
</evidence>
<dbReference type="EMBL" id="SGWX01000001">
    <property type="protein sequence ID" value="RZS61658.1"/>
    <property type="molecule type" value="Genomic_DNA"/>
</dbReference>
<dbReference type="Proteomes" id="UP000293852">
    <property type="component" value="Unassembled WGS sequence"/>
</dbReference>
<proteinExistence type="predicted"/>
<organism evidence="1 2">
    <name type="scientific">Xylanimonas ulmi</name>
    <dbReference type="NCBI Taxonomy" id="228973"/>
    <lineage>
        <taxon>Bacteria</taxon>
        <taxon>Bacillati</taxon>
        <taxon>Actinomycetota</taxon>
        <taxon>Actinomycetes</taxon>
        <taxon>Micrococcales</taxon>
        <taxon>Promicromonosporaceae</taxon>
        <taxon>Xylanimonas</taxon>
    </lineage>
</organism>
<reference evidence="1 2" key="1">
    <citation type="submission" date="2019-02" db="EMBL/GenBank/DDBJ databases">
        <title>Sequencing the genomes of 1000 actinobacteria strains.</title>
        <authorList>
            <person name="Klenk H.-P."/>
        </authorList>
    </citation>
    <scope>NUCLEOTIDE SEQUENCE [LARGE SCALE GENOMIC DNA]</scope>
    <source>
        <strain evidence="1 2">DSM 16932</strain>
    </source>
</reference>
<name>A0A4Q7M519_9MICO</name>
<dbReference type="AlphaFoldDB" id="A0A4Q7M519"/>
<accession>A0A4Q7M519</accession>